<evidence type="ECO:0000313" key="3">
    <source>
        <dbReference type="EMBL" id="TCC04129.1"/>
    </source>
</evidence>
<dbReference type="OrthoDB" id="3831135at2"/>
<accession>A0A4R0H8X2</accession>
<feature type="compositionally biased region" description="Basic residues" evidence="1">
    <location>
        <begin position="8"/>
        <end position="20"/>
    </location>
</feature>
<protein>
    <submittedName>
        <fullName evidence="3">Uncharacterized protein</fullName>
    </submittedName>
</protein>
<evidence type="ECO:0000256" key="2">
    <source>
        <dbReference type="SAM" id="Phobius"/>
    </source>
</evidence>
<feature type="transmembrane region" description="Helical" evidence="2">
    <location>
        <begin position="82"/>
        <end position="101"/>
    </location>
</feature>
<reference evidence="3 4" key="1">
    <citation type="submission" date="2019-02" db="EMBL/GenBank/DDBJ databases">
        <title>Kribbella capetownensis sp. nov. and Kribbella speibonae sp. nov., isolated from soil.</title>
        <authorList>
            <person name="Curtis S.M."/>
            <person name="Norton I."/>
            <person name="Everest G.J."/>
            <person name="Meyers P.R."/>
        </authorList>
    </citation>
    <scope>NUCLEOTIDE SEQUENCE [LARGE SCALE GENOMIC DNA]</scope>
    <source>
        <strain evidence="3 4">KCTC 29219</strain>
    </source>
</reference>
<feature type="transmembrane region" description="Helical" evidence="2">
    <location>
        <begin position="53"/>
        <end position="76"/>
    </location>
</feature>
<dbReference type="Proteomes" id="UP000292346">
    <property type="component" value="Unassembled WGS sequence"/>
</dbReference>
<gene>
    <name evidence="3" type="ORF">E0H45_34110</name>
</gene>
<dbReference type="AlphaFoldDB" id="A0A4R0H8X2"/>
<organism evidence="3 4">
    <name type="scientific">Kribbella soli</name>
    <dbReference type="NCBI Taxonomy" id="1124743"/>
    <lineage>
        <taxon>Bacteria</taxon>
        <taxon>Bacillati</taxon>
        <taxon>Actinomycetota</taxon>
        <taxon>Actinomycetes</taxon>
        <taxon>Propionibacteriales</taxon>
        <taxon>Kribbellaceae</taxon>
        <taxon>Kribbella</taxon>
    </lineage>
</organism>
<evidence type="ECO:0000313" key="4">
    <source>
        <dbReference type="Proteomes" id="UP000292346"/>
    </source>
</evidence>
<evidence type="ECO:0000256" key="1">
    <source>
        <dbReference type="SAM" id="MobiDB-lite"/>
    </source>
</evidence>
<feature type="transmembrane region" description="Helical" evidence="2">
    <location>
        <begin position="29"/>
        <end position="46"/>
    </location>
</feature>
<keyword evidence="2" id="KW-0472">Membrane</keyword>
<dbReference type="EMBL" id="SJJZ01000004">
    <property type="protein sequence ID" value="TCC04129.1"/>
    <property type="molecule type" value="Genomic_DNA"/>
</dbReference>
<keyword evidence="2" id="KW-1133">Transmembrane helix</keyword>
<keyword evidence="2" id="KW-0812">Transmembrane</keyword>
<name>A0A4R0H8X2_9ACTN</name>
<dbReference type="RefSeq" id="WP_131345113.1">
    <property type="nucleotide sequence ID" value="NZ_SJJZ01000004.1"/>
</dbReference>
<feature type="region of interest" description="Disordered" evidence="1">
    <location>
        <begin position="1"/>
        <end position="23"/>
    </location>
</feature>
<sequence>MSHVAPTSHRRAPRASHRGHRSADGPVQITSWLGLTVAFVVGLLLTAQSHIGVHAAGVTLLVMLVPVTVGVFVAAFRQGVGSWKAAVVTAAALAFTLLKFFF</sequence>
<keyword evidence="4" id="KW-1185">Reference proteome</keyword>
<proteinExistence type="predicted"/>
<comment type="caution">
    <text evidence="3">The sequence shown here is derived from an EMBL/GenBank/DDBJ whole genome shotgun (WGS) entry which is preliminary data.</text>
</comment>